<dbReference type="AlphaFoldDB" id="A0A067TZQ4"/>
<organism evidence="3 4">
    <name type="scientific">Galerina marginata (strain CBS 339.88)</name>
    <dbReference type="NCBI Taxonomy" id="685588"/>
    <lineage>
        <taxon>Eukaryota</taxon>
        <taxon>Fungi</taxon>
        <taxon>Dikarya</taxon>
        <taxon>Basidiomycota</taxon>
        <taxon>Agaricomycotina</taxon>
        <taxon>Agaricomycetes</taxon>
        <taxon>Agaricomycetidae</taxon>
        <taxon>Agaricales</taxon>
        <taxon>Agaricineae</taxon>
        <taxon>Strophariaceae</taxon>
        <taxon>Galerina</taxon>
    </lineage>
</organism>
<sequence>MSSLALVECVDYADTNPDIAGVGVRISFYLQAFLLVLLVDRSWEDAPLALWTFIVTSFGITLAAIIQREQLSFFQALQLSNLIWLANFGIFVALATYSRHKAEAIARVQENGQIASDFKVKYGAMFQTLFSMSLTLYMWAKAPTFGNQPECSPFVKFVLFAFKVQALGAGRYIGLILSSLLMLLYIWISVHDMRSTHRQNPNPQLLRGIPENDKKKTTLRPSPLSPLSSMTLPNGGPNLQLTQAPSTASNRWPTGLHSQESPTLQARLHSALRRPKRRRWSLDVDPMFVGIVICQVLVFTYFVISSELLLLHNPSTNNDANQWGFGQILALIVITPSALSVIDAMSRHGFRRLSKRKRRSLDTRVARELNDEEV</sequence>
<proteinExistence type="predicted"/>
<feature type="transmembrane region" description="Helical" evidence="2">
    <location>
        <begin position="20"/>
        <end position="39"/>
    </location>
</feature>
<accession>A0A067TZQ4</accession>
<dbReference type="OrthoDB" id="5427664at2759"/>
<keyword evidence="2" id="KW-1133">Transmembrane helix</keyword>
<evidence type="ECO:0000313" key="4">
    <source>
        <dbReference type="Proteomes" id="UP000027222"/>
    </source>
</evidence>
<reference evidence="4" key="1">
    <citation type="journal article" date="2014" name="Proc. Natl. Acad. Sci. U.S.A.">
        <title>Extensive sampling of basidiomycete genomes demonstrates inadequacy of the white-rot/brown-rot paradigm for wood decay fungi.</title>
        <authorList>
            <person name="Riley R."/>
            <person name="Salamov A.A."/>
            <person name="Brown D.W."/>
            <person name="Nagy L.G."/>
            <person name="Floudas D."/>
            <person name="Held B.W."/>
            <person name="Levasseur A."/>
            <person name="Lombard V."/>
            <person name="Morin E."/>
            <person name="Otillar R."/>
            <person name="Lindquist E.A."/>
            <person name="Sun H."/>
            <person name="LaButti K.M."/>
            <person name="Schmutz J."/>
            <person name="Jabbour D."/>
            <person name="Luo H."/>
            <person name="Baker S.E."/>
            <person name="Pisabarro A.G."/>
            <person name="Walton J.D."/>
            <person name="Blanchette R.A."/>
            <person name="Henrissat B."/>
            <person name="Martin F."/>
            <person name="Cullen D."/>
            <person name="Hibbett D.S."/>
            <person name="Grigoriev I.V."/>
        </authorList>
    </citation>
    <scope>NUCLEOTIDE SEQUENCE [LARGE SCALE GENOMIC DNA]</scope>
    <source>
        <strain evidence="4">CBS 339.88</strain>
    </source>
</reference>
<name>A0A067TZQ4_GALM3</name>
<feature type="transmembrane region" description="Helical" evidence="2">
    <location>
        <begin position="120"/>
        <end position="140"/>
    </location>
</feature>
<dbReference type="Proteomes" id="UP000027222">
    <property type="component" value="Unassembled WGS sequence"/>
</dbReference>
<feature type="compositionally biased region" description="Low complexity" evidence="1">
    <location>
        <begin position="219"/>
        <end position="233"/>
    </location>
</feature>
<keyword evidence="2" id="KW-0812">Transmembrane</keyword>
<feature type="region of interest" description="Disordered" evidence="1">
    <location>
        <begin position="199"/>
        <end position="236"/>
    </location>
</feature>
<protein>
    <submittedName>
        <fullName evidence="3">Uncharacterized protein</fullName>
    </submittedName>
</protein>
<evidence type="ECO:0000313" key="3">
    <source>
        <dbReference type="EMBL" id="KDR85479.1"/>
    </source>
</evidence>
<keyword evidence="4" id="KW-1185">Reference proteome</keyword>
<feature type="transmembrane region" description="Helical" evidence="2">
    <location>
        <begin position="284"/>
        <end position="304"/>
    </location>
</feature>
<keyword evidence="2" id="KW-0472">Membrane</keyword>
<feature type="transmembrane region" description="Helical" evidence="2">
    <location>
        <begin position="324"/>
        <end position="346"/>
    </location>
</feature>
<feature type="transmembrane region" description="Helical" evidence="2">
    <location>
        <begin position="169"/>
        <end position="188"/>
    </location>
</feature>
<dbReference type="STRING" id="685588.A0A067TZQ4"/>
<evidence type="ECO:0000256" key="2">
    <source>
        <dbReference type="SAM" id="Phobius"/>
    </source>
</evidence>
<evidence type="ECO:0000256" key="1">
    <source>
        <dbReference type="SAM" id="MobiDB-lite"/>
    </source>
</evidence>
<feature type="transmembrane region" description="Helical" evidence="2">
    <location>
        <begin position="48"/>
        <end position="67"/>
    </location>
</feature>
<dbReference type="EMBL" id="KL142367">
    <property type="protein sequence ID" value="KDR85479.1"/>
    <property type="molecule type" value="Genomic_DNA"/>
</dbReference>
<feature type="transmembrane region" description="Helical" evidence="2">
    <location>
        <begin position="79"/>
        <end position="99"/>
    </location>
</feature>
<gene>
    <name evidence="3" type="ORF">GALMADRAFT_234372</name>
</gene>
<dbReference type="HOGENOM" id="CLU_797135_0_0_1"/>